<feature type="transmembrane region" description="Helical" evidence="1">
    <location>
        <begin position="6"/>
        <end position="27"/>
    </location>
</feature>
<organism evidence="2">
    <name type="scientific">marine sediment metagenome</name>
    <dbReference type="NCBI Taxonomy" id="412755"/>
    <lineage>
        <taxon>unclassified sequences</taxon>
        <taxon>metagenomes</taxon>
        <taxon>ecological metagenomes</taxon>
    </lineage>
</organism>
<feature type="transmembrane region" description="Helical" evidence="1">
    <location>
        <begin position="108"/>
        <end position="131"/>
    </location>
</feature>
<reference evidence="2" key="1">
    <citation type="journal article" date="2015" name="Nature">
        <title>Complex archaea that bridge the gap between prokaryotes and eukaryotes.</title>
        <authorList>
            <person name="Spang A."/>
            <person name="Saw J.H."/>
            <person name="Jorgensen S.L."/>
            <person name="Zaremba-Niedzwiedzka K."/>
            <person name="Martijn J."/>
            <person name="Lind A.E."/>
            <person name="van Eijk R."/>
            <person name="Schleper C."/>
            <person name="Guy L."/>
            <person name="Ettema T.J."/>
        </authorList>
    </citation>
    <scope>NUCLEOTIDE SEQUENCE</scope>
</reference>
<feature type="transmembrane region" description="Helical" evidence="1">
    <location>
        <begin position="69"/>
        <end position="96"/>
    </location>
</feature>
<name>A0A0F9WH37_9ZZZZ</name>
<keyword evidence="1" id="KW-1133">Transmembrane helix</keyword>
<evidence type="ECO:0008006" key="3">
    <source>
        <dbReference type="Google" id="ProtNLM"/>
    </source>
</evidence>
<feature type="transmembrane region" description="Helical" evidence="1">
    <location>
        <begin position="39"/>
        <end position="57"/>
    </location>
</feature>
<dbReference type="AlphaFoldDB" id="A0A0F9WH37"/>
<feature type="transmembrane region" description="Helical" evidence="1">
    <location>
        <begin position="143"/>
        <end position="165"/>
    </location>
</feature>
<evidence type="ECO:0000313" key="2">
    <source>
        <dbReference type="EMBL" id="KKN85241.1"/>
    </source>
</evidence>
<gene>
    <name evidence="2" type="ORF">LCGC14_0280690</name>
</gene>
<keyword evidence="1" id="KW-0812">Transmembrane</keyword>
<protein>
    <recommendedName>
        <fullName evidence="3">Lycopene cyclase domain-containing protein</fullName>
    </recommendedName>
</protein>
<dbReference type="EMBL" id="LAZR01000161">
    <property type="protein sequence ID" value="KKN85241.1"/>
    <property type="molecule type" value="Genomic_DNA"/>
</dbReference>
<proteinExistence type="predicted"/>
<evidence type="ECO:0000256" key="1">
    <source>
        <dbReference type="SAM" id="Phobius"/>
    </source>
</evidence>
<accession>A0A0F9WH37</accession>
<sequence>MEALSLGIFIVPTIVLTLVVLLYFHFAKQVRDKKIYRNYIIRVAVIAFSVNFIWEVLQGPLYEGFEYDWQHISFCALASIADMLMVLILFFGFALVYRNVNWVMNVDFEIIVPLILVGSVGAIFGEIWHLAHGDWSYAEAMPLIPIIEIGISPLLQFALLPYMIFLSSKRFIPETDLEK</sequence>
<comment type="caution">
    <text evidence="2">The sequence shown here is derived from an EMBL/GenBank/DDBJ whole genome shotgun (WGS) entry which is preliminary data.</text>
</comment>
<keyword evidence="1" id="KW-0472">Membrane</keyword>